<dbReference type="AlphaFoldDB" id="K8F2N3"/>
<dbReference type="GO" id="GO:0008373">
    <property type="term" value="F:sialyltransferase activity"/>
    <property type="evidence" value="ECO:0007669"/>
    <property type="project" value="InterPro"/>
</dbReference>
<keyword evidence="3" id="KW-0328">Glycosyltransferase</keyword>
<keyword evidence="13" id="KW-1185">Reference proteome</keyword>
<dbReference type="GeneID" id="19016730"/>
<feature type="compositionally biased region" description="Basic and acidic residues" evidence="11">
    <location>
        <begin position="1"/>
        <end position="17"/>
    </location>
</feature>
<evidence type="ECO:0000256" key="1">
    <source>
        <dbReference type="ARBA" id="ARBA00004323"/>
    </source>
</evidence>
<feature type="compositionally biased region" description="Acidic residues" evidence="11">
    <location>
        <begin position="22"/>
        <end position="31"/>
    </location>
</feature>
<evidence type="ECO:0000256" key="6">
    <source>
        <dbReference type="ARBA" id="ARBA00022968"/>
    </source>
</evidence>
<keyword evidence="10" id="KW-0325">Glycoprotein</keyword>
<gene>
    <name evidence="12" type="ORF">Bathy03g01920</name>
</gene>
<evidence type="ECO:0000256" key="3">
    <source>
        <dbReference type="ARBA" id="ARBA00022676"/>
    </source>
</evidence>
<dbReference type="PANTHER" id="PTHR11987:SF36">
    <property type="entry name" value="SIA-ALPHA-2,3-GAL-BETA-1,4-GLCNAC-R:ALPHA 2,8-SIALYLTRANSFERASE"/>
    <property type="match status" value="1"/>
</dbReference>
<keyword evidence="8" id="KW-0333">Golgi apparatus</keyword>
<dbReference type="PANTHER" id="PTHR11987">
    <property type="entry name" value="ALPHA-2,8-SIALYLTRANSFERASE"/>
    <property type="match status" value="1"/>
</dbReference>
<evidence type="ECO:0000256" key="7">
    <source>
        <dbReference type="ARBA" id="ARBA00022989"/>
    </source>
</evidence>
<dbReference type="GO" id="GO:0000139">
    <property type="term" value="C:Golgi membrane"/>
    <property type="evidence" value="ECO:0007669"/>
    <property type="project" value="UniProtKB-SubCell"/>
</dbReference>
<comment type="subcellular location">
    <subcellularLocation>
        <location evidence="1">Golgi apparatus membrane</location>
        <topology evidence="1">Single-pass type II membrane protein</topology>
    </subcellularLocation>
</comment>
<accession>K8F2N3</accession>
<evidence type="ECO:0000256" key="11">
    <source>
        <dbReference type="SAM" id="MobiDB-lite"/>
    </source>
</evidence>
<evidence type="ECO:0000313" key="12">
    <source>
        <dbReference type="EMBL" id="CCO15793.1"/>
    </source>
</evidence>
<keyword evidence="7" id="KW-1133">Transmembrane helix</keyword>
<dbReference type="RefSeq" id="XP_007514356.1">
    <property type="nucleotide sequence ID" value="XM_007514294.1"/>
</dbReference>
<protein>
    <submittedName>
        <fullName evidence="12">Uncharacterized protein</fullName>
    </submittedName>
</protein>
<dbReference type="InterPro" id="IPR050943">
    <property type="entry name" value="Glycosyltr_29_Sialyltrsf"/>
</dbReference>
<proteinExistence type="inferred from homology"/>
<evidence type="ECO:0000256" key="9">
    <source>
        <dbReference type="ARBA" id="ARBA00023136"/>
    </source>
</evidence>
<dbReference type="eggNOG" id="KOG2692">
    <property type="taxonomic scope" value="Eukaryota"/>
</dbReference>
<organism evidence="12 13">
    <name type="scientific">Bathycoccus prasinos</name>
    <dbReference type="NCBI Taxonomy" id="41875"/>
    <lineage>
        <taxon>Eukaryota</taxon>
        <taxon>Viridiplantae</taxon>
        <taxon>Chlorophyta</taxon>
        <taxon>Mamiellophyceae</taxon>
        <taxon>Mamiellales</taxon>
        <taxon>Bathycoccaceae</taxon>
        <taxon>Bathycoccus</taxon>
    </lineage>
</organism>
<dbReference type="Pfam" id="PF00777">
    <property type="entry name" value="Glyco_transf_29"/>
    <property type="match status" value="1"/>
</dbReference>
<dbReference type="CDD" id="cd19952">
    <property type="entry name" value="GT29"/>
    <property type="match status" value="1"/>
</dbReference>
<evidence type="ECO:0000313" key="13">
    <source>
        <dbReference type="Proteomes" id="UP000198341"/>
    </source>
</evidence>
<dbReference type="InterPro" id="IPR038578">
    <property type="entry name" value="GT29-like_sf"/>
</dbReference>
<feature type="compositionally biased region" description="Basic and acidic residues" evidence="11">
    <location>
        <begin position="83"/>
        <end position="99"/>
    </location>
</feature>
<dbReference type="Gene3D" id="3.90.1480.20">
    <property type="entry name" value="Glycosyl transferase family 29"/>
    <property type="match status" value="1"/>
</dbReference>
<keyword evidence="9" id="KW-0472">Membrane</keyword>
<evidence type="ECO:0000256" key="10">
    <source>
        <dbReference type="ARBA" id="ARBA00023180"/>
    </source>
</evidence>
<dbReference type="EMBL" id="FO082276">
    <property type="protein sequence ID" value="CCO15793.1"/>
    <property type="molecule type" value="Genomic_DNA"/>
</dbReference>
<feature type="region of interest" description="Disordered" evidence="11">
    <location>
        <begin position="1"/>
        <end position="114"/>
    </location>
</feature>
<evidence type="ECO:0000256" key="4">
    <source>
        <dbReference type="ARBA" id="ARBA00022679"/>
    </source>
</evidence>
<evidence type="ECO:0000256" key="8">
    <source>
        <dbReference type="ARBA" id="ARBA00023034"/>
    </source>
</evidence>
<evidence type="ECO:0000256" key="5">
    <source>
        <dbReference type="ARBA" id="ARBA00022692"/>
    </source>
</evidence>
<dbReference type="OrthoDB" id="10264956at2759"/>
<dbReference type="KEGG" id="bpg:Bathy03g01920"/>
<keyword evidence="4" id="KW-0808">Transferase</keyword>
<dbReference type="Proteomes" id="UP000198341">
    <property type="component" value="Chromosome 3"/>
</dbReference>
<sequence length="561" mass="62441">MVEEHQTSSRGDREHARAPSMEGDDEEEEREAFEATEGGGSRSSNSKRRVDSVDDDNVTENKDAIGAGGEEEEDKLENLDMSWSEKEEHENAIREEEGNAAKGSSSKYSDNDDDALDAISAESSASQARIKKLKQLIKPRKMRVFLSLKAINPGCRYLSEGLGNVERSDLQGNGYGKLVTDPSQLYTVGSSGSTNNGLGVSVQQQKQTIIYDGNGEPMTKKPSGASVAKEIASNAGSGGLRKLLSSDDNTNISPDEEAANARISPNKCRVRWSTGRDGKEMSTTPMEFKMLHVARKQALELETQFLPRLPHRDYDQTYKTCAVVANGGVHLRAQKGKEIDEHEAVFRINYAPVSGKSSATNKDFSKHVGSRTTFDVVNRPNSDALLRGAHTWRKAERQPGQSGFAGKNTPGKTRRVAALILGEPLIRDARREQFLPLMRANKDKEIYLTTPETTYTFRYVWHELKKIVEARNPGSKYNDKPMTGWTTVMLAVQLCENVSLYGFQPFKGDSKDDRYHYFDRVTASLKVHSFDLAFEVFKLLRGFNVTLIDPEHDGDFGKRIQ</sequence>
<name>K8F2N3_9CHLO</name>
<reference evidence="12 13" key="1">
    <citation type="submission" date="2011-10" db="EMBL/GenBank/DDBJ databases">
        <authorList>
            <person name="Genoscope - CEA"/>
        </authorList>
    </citation>
    <scope>NUCLEOTIDE SEQUENCE [LARGE SCALE GENOMIC DNA]</scope>
    <source>
        <strain evidence="12 13">RCC 1105</strain>
    </source>
</reference>
<keyword evidence="6" id="KW-0735">Signal-anchor</keyword>
<comment type="similarity">
    <text evidence="2">Belongs to the glycosyltransferase 29 family.</text>
</comment>
<dbReference type="InterPro" id="IPR001675">
    <property type="entry name" value="Glyco_trans_29"/>
</dbReference>
<keyword evidence="5" id="KW-0812">Transmembrane</keyword>
<feature type="region of interest" description="Disordered" evidence="11">
    <location>
        <begin position="238"/>
        <end position="258"/>
    </location>
</feature>
<evidence type="ECO:0000256" key="2">
    <source>
        <dbReference type="ARBA" id="ARBA00006003"/>
    </source>
</evidence>